<dbReference type="EMBL" id="CAJNOQ010017387">
    <property type="protein sequence ID" value="CAF1398290.1"/>
    <property type="molecule type" value="Genomic_DNA"/>
</dbReference>
<dbReference type="Proteomes" id="UP000677228">
    <property type="component" value="Unassembled WGS sequence"/>
</dbReference>
<gene>
    <name evidence="1" type="ORF">GPM918_LOCUS33138</name>
    <name evidence="2" type="ORF">OVA965_LOCUS35580</name>
    <name evidence="4" type="ORF">SRO942_LOCUS33818</name>
    <name evidence="3" type="ORF">TMI583_LOCUS36552</name>
</gene>
<evidence type="ECO:0000313" key="5">
    <source>
        <dbReference type="Proteomes" id="UP000663829"/>
    </source>
</evidence>
<dbReference type="Proteomes" id="UP000663829">
    <property type="component" value="Unassembled WGS sequence"/>
</dbReference>
<dbReference type="EMBL" id="CAJOBC010082807">
    <property type="protein sequence ID" value="CAF4292353.1"/>
    <property type="molecule type" value="Genomic_DNA"/>
</dbReference>
<dbReference type="EMBL" id="CAJOBA010053060">
    <property type="protein sequence ID" value="CAF4261274.1"/>
    <property type="molecule type" value="Genomic_DNA"/>
</dbReference>
<comment type="caution">
    <text evidence="1">The sequence shown here is derived from an EMBL/GenBank/DDBJ whole genome shotgun (WGS) entry which is preliminary data.</text>
</comment>
<name>A0A815KMM4_9BILA</name>
<evidence type="ECO:0000313" key="3">
    <source>
        <dbReference type="EMBL" id="CAF4261274.1"/>
    </source>
</evidence>
<keyword evidence="5" id="KW-1185">Reference proteome</keyword>
<proteinExistence type="predicted"/>
<dbReference type="AlphaFoldDB" id="A0A815KMM4"/>
<accession>A0A815KMM4</accession>
<protein>
    <submittedName>
        <fullName evidence="1">Uncharacterized protein</fullName>
    </submittedName>
</protein>
<sequence length="159" mass="18152">MSKTPTSPQSPQICLPPPLTFVWHHAGATPLGGNDKTRSEFCQIVISCIEFSNEVQCLNYIIKNESEHFVLIVFTESSKFLADIQQLEQVKFLYVLSNDTITKRNVVKTGGVFASEKDLLVHLSNDIIYHYTQEENRRIEEYQQARKLCDFVKGLLANN</sequence>
<reference evidence="1" key="1">
    <citation type="submission" date="2021-02" db="EMBL/GenBank/DDBJ databases">
        <authorList>
            <person name="Nowell W R."/>
        </authorList>
    </citation>
    <scope>NUCLEOTIDE SEQUENCE</scope>
</reference>
<dbReference type="Proteomes" id="UP000682733">
    <property type="component" value="Unassembled WGS sequence"/>
</dbReference>
<organism evidence="1 5">
    <name type="scientific">Didymodactylos carnosus</name>
    <dbReference type="NCBI Taxonomy" id="1234261"/>
    <lineage>
        <taxon>Eukaryota</taxon>
        <taxon>Metazoa</taxon>
        <taxon>Spiralia</taxon>
        <taxon>Gnathifera</taxon>
        <taxon>Rotifera</taxon>
        <taxon>Eurotatoria</taxon>
        <taxon>Bdelloidea</taxon>
        <taxon>Philodinida</taxon>
        <taxon>Philodinidae</taxon>
        <taxon>Didymodactylos</taxon>
    </lineage>
</organism>
<dbReference type="EMBL" id="CAJNOK010031179">
    <property type="protein sequence ID" value="CAF1469090.1"/>
    <property type="molecule type" value="Genomic_DNA"/>
</dbReference>
<evidence type="ECO:0000313" key="4">
    <source>
        <dbReference type="EMBL" id="CAF4292353.1"/>
    </source>
</evidence>
<dbReference type="Proteomes" id="UP000681722">
    <property type="component" value="Unassembled WGS sequence"/>
</dbReference>
<evidence type="ECO:0000313" key="2">
    <source>
        <dbReference type="EMBL" id="CAF1469090.1"/>
    </source>
</evidence>
<evidence type="ECO:0000313" key="1">
    <source>
        <dbReference type="EMBL" id="CAF1398290.1"/>
    </source>
</evidence>